<sequence>MAQSYNQNFIKNTRYRKEFNETTKVNAVDNDKIESVTYYDGLGRPIQTVNLRAGGQKQDIVTHIEYDALGRQLKEYLPYAETTNNGIFRTNALTSTESFYNTSKYENTLNPFSEKLFDNSPLNRVIKQAAPGEDWALSSDHTIKFDYSLNIDNEVKFYKVEFENDNTEKPTLVYDGFYLENQLYKNIVKDENWTINDGLNHTTEEFKDKLGRVILKRTYNNDEPHDTQYVYDQYGNLTYVISPLAADIPVTEVTTPGVSYPVNDPQIYTYDHLIDEGEGPFWNGELTTNIVSTGVNTYEYTIDFDMNITFATLKTGNVYTLPNGQDLPDTTLFYILNKDIAHNEYAFKILNGNLHIELTGTPFSVGVIDKTNTFVLEGQEETTQNVADQNTLDDLCYQYKYDHRNRLVEKKIPGKGWEHIVYNKLDQPILTQDSEQRAINKWLFTKYDAFGRVVYTGEHSYNPTGNETNSGRIELQEDANNHSTLFESRTTSGTSTSGTSLYYTNNAFPNPTTQNILTINYYDDYGHINARTNQMALGSPITNNVKGLSVGSEERVLGTNTWNKNYLYYNEKGQVIRTDNHYYNGAHQYAFIRNTFEGNVDAVNTYYRKSSSEGYRYYYDRYAFDHIGRPTSTTQFLRYGENNSLDYEASEVLSINEYDELGQLKRKKVGNEGGAPLQFVDYTYNIRGWLKQINDPNADLGTDLFAFQINYNTKEMNTPGSFTPLYNGNIHETIWKTANDEDNGNVTRAYGYKYDALNRITNADYGIKTDGNYNLGSGYDLRVDNYDKNGNITSLYRNSQAPGVGQDDLRYFYEGNQLMKVDEMATSANYRNEGFKNGTNSGNDYAYDTNGNMIQDLNKGIQNGAITYNHLNLPEQIIFNNDINTRINYLYTATGQKLKKTVTNGTGNTTTTEYLGNVVYVDDAVQFLTHAEGYAEHNENDDTYEYIYQHKDHLGNIRLSYKGDYQYFNEDRFDTASEINSWTPYGGASISHDNTNKNLKVTMTNANTGAQKTVAVNSGDRVRLSIMLHKGTTSTAKVSYTVNELDANENVISTWNIPNPWSIMNKNITIKNNGAFLQIKAYKATNDNQQTFFSLDDFEIKKLDGTEIVEENNYYPFGLKHKGYNNVILSEHKHKFNGQEYEKSLGLNVTEMTFRQYDNALGRFIVIDPAAEMARNWTPYRFGFNNPILFSDPTGLWEKKKDGSWTTNDKKDIARFLDMLGAEEAIGGSVSGAQMDTFIKEEDQGSGGRLSDGSALLDSQTIKADRTGKSNGFEPYQVGKISSQIDRFVSNPWNEKSMGSNGHWAYSYQYNRERSYYANGGEGLSGVALSGFTLSLASDYMRNNSFWFGKNMKFYDTQWGGNGATGGKNKFAGKWSTRLGKVGAVVGLYGMYGTYQDYQKGKFSDAGASYLGASDAVGLRRIEGAAWSFGTSIGKAIVESNWYFNNSQRAINW</sequence>
<dbReference type="InterPro" id="IPR045619">
    <property type="entry name" value="DUF6443"/>
</dbReference>
<feature type="domain" description="DUF6443" evidence="1">
    <location>
        <begin position="12"/>
        <end position="148"/>
    </location>
</feature>
<dbReference type="KEGG" id="lul:LPB138_08830"/>
<keyword evidence="3" id="KW-1185">Reference proteome</keyword>
<reference evidence="2 3" key="1">
    <citation type="submission" date="2016-10" db="EMBL/GenBank/DDBJ databases">
        <title>Lutibacter sp. LPB0138, isolated from marine gastropod.</title>
        <authorList>
            <person name="Kim E."/>
            <person name="Yi H."/>
        </authorList>
    </citation>
    <scope>NUCLEOTIDE SEQUENCE [LARGE SCALE GENOMIC DNA]</scope>
    <source>
        <strain evidence="2 3">LPB0138</strain>
    </source>
</reference>
<accession>A0A1D8P881</accession>
<evidence type="ECO:0000259" key="1">
    <source>
        <dbReference type="Pfam" id="PF20041"/>
    </source>
</evidence>
<dbReference type="Pfam" id="PF20041">
    <property type="entry name" value="DUF6443"/>
    <property type="match status" value="1"/>
</dbReference>
<organism evidence="2 3">
    <name type="scientific">Urechidicola croceus</name>
    <dbReference type="NCBI Taxonomy" id="1850246"/>
    <lineage>
        <taxon>Bacteria</taxon>
        <taxon>Pseudomonadati</taxon>
        <taxon>Bacteroidota</taxon>
        <taxon>Flavobacteriia</taxon>
        <taxon>Flavobacteriales</taxon>
        <taxon>Flavobacteriaceae</taxon>
        <taxon>Urechidicola</taxon>
    </lineage>
</organism>
<protein>
    <recommendedName>
        <fullName evidence="1">DUF6443 domain-containing protein</fullName>
    </recommendedName>
</protein>
<dbReference type="NCBIfam" id="TIGR03696">
    <property type="entry name" value="Rhs_assc_core"/>
    <property type="match status" value="1"/>
</dbReference>
<gene>
    <name evidence="2" type="ORF">LPB138_08830</name>
</gene>
<dbReference type="Proteomes" id="UP000176050">
    <property type="component" value="Chromosome"/>
</dbReference>
<name>A0A1D8P881_9FLAO</name>
<dbReference type="InterPro" id="IPR022385">
    <property type="entry name" value="Rhs_assc_core"/>
</dbReference>
<dbReference type="EMBL" id="CP017478">
    <property type="protein sequence ID" value="AOW20774.1"/>
    <property type="molecule type" value="Genomic_DNA"/>
</dbReference>
<proteinExistence type="predicted"/>
<dbReference type="STRING" id="1850246.LPB138_08830"/>
<dbReference type="Gene3D" id="2.180.10.10">
    <property type="entry name" value="RHS repeat-associated core"/>
    <property type="match status" value="1"/>
</dbReference>
<evidence type="ECO:0000313" key="3">
    <source>
        <dbReference type="Proteomes" id="UP000176050"/>
    </source>
</evidence>
<evidence type="ECO:0000313" key="2">
    <source>
        <dbReference type="EMBL" id="AOW20774.1"/>
    </source>
</evidence>